<feature type="transmembrane region" description="Helical" evidence="1">
    <location>
        <begin position="47"/>
        <end position="66"/>
    </location>
</feature>
<dbReference type="RefSeq" id="WP_109253559.1">
    <property type="nucleotide sequence ID" value="NZ_QEXV01000005.1"/>
</dbReference>
<protein>
    <recommendedName>
        <fullName evidence="4">CPBP family intramembrane metalloprotease</fullName>
    </recommendedName>
</protein>
<evidence type="ECO:0000313" key="3">
    <source>
        <dbReference type="Proteomes" id="UP000245168"/>
    </source>
</evidence>
<reference evidence="3" key="1">
    <citation type="submission" date="2018-05" db="EMBL/GenBank/DDBJ databases">
        <authorList>
            <person name="Liu B.-T."/>
        </authorList>
    </citation>
    <scope>NUCLEOTIDE SEQUENCE [LARGE SCALE GENOMIC DNA]</scope>
    <source>
        <strain evidence="3">WD6-1</strain>
    </source>
</reference>
<sequence>MQPWRARAPGDGAPFTPKAGLWIVAAAAVGFLVSWLGAGVLELPRRGFVAWHLAATGGFLAVWVVRTGFGFGALLHRWRLGLVAAAAAAGFSAGHVLSQPGAPISAGAALAGDLAWLGGIYAVLDAMLLTVVPVSAVFAATAARAGLSGPGGEILGSGLALLASLAVTAAYHAGFPEFRGAAMLAPLVGNGVIALAYVASRSPASAILAHVALHGAAVLNAPPAGGPLPPHY</sequence>
<feature type="transmembrane region" description="Helical" evidence="1">
    <location>
        <begin position="154"/>
        <end position="174"/>
    </location>
</feature>
<dbReference type="AlphaFoldDB" id="A0A2U2BS67"/>
<feature type="transmembrane region" description="Helical" evidence="1">
    <location>
        <begin position="21"/>
        <end position="41"/>
    </location>
</feature>
<evidence type="ECO:0008006" key="4">
    <source>
        <dbReference type="Google" id="ProtNLM"/>
    </source>
</evidence>
<keyword evidence="3" id="KW-1185">Reference proteome</keyword>
<keyword evidence="1" id="KW-0472">Membrane</keyword>
<comment type="caution">
    <text evidence="2">The sequence shown here is derived from an EMBL/GenBank/DDBJ whole genome shotgun (WGS) entry which is preliminary data.</text>
</comment>
<keyword evidence="1" id="KW-1133">Transmembrane helix</keyword>
<evidence type="ECO:0000313" key="2">
    <source>
        <dbReference type="EMBL" id="PWE16836.1"/>
    </source>
</evidence>
<proteinExistence type="predicted"/>
<name>A0A2U2BS67_9PROT</name>
<evidence type="ECO:0000256" key="1">
    <source>
        <dbReference type="SAM" id="Phobius"/>
    </source>
</evidence>
<feature type="transmembrane region" description="Helical" evidence="1">
    <location>
        <begin position="78"/>
        <end position="98"/>
    </location>
</feature>
<accession>A0A2U2BS67</accession>
<feature type="transmembrane region" description="Helical" evidence="1">
    <location>
        <begin position="180"/>
        <end position="199"/>
    </location>
</feature>
<dbReference type="EMBL" id="QEXV01000005">
    <property type="protein sequence ID" value="PWE16836.1"/>
    <property type="molecule type" value="Genomic_DNA"/>
</dbReference>
<dbReference type="Proteomes" id="UP000245168">
    <property type="component" value="Unassembled WGS sequence"/>
</dbReference>
<keyword evidence="1" id="KW-0812">Transmembrane</keyword>
<gene>
    <name evidence="2" type="ORF">DDZ18_11635</name>
</gene>
<feature type="transmembrane region" description="Helical" evidence="1">
    <location>
        <begin position="118"/>
        <end position="142"/>
    </location>
</feature>
<organism evidence="2 3">
    <name type="scientific">Marinicauda salina</name>
    <dbReference type="NCBI Taxonomy" id="2135793"/>
    <lineage>
        <taxon>Bacteria</taxon>
        <taxon>Pseudomonadati</taxon>
        <taxon>Pseudomonadota</taxon>
        <taxon>Alphaproteobacteria</taxon>
        <taxon>Maricaulales</taxon>
        <taxon>Maricaulaceae</taxon>
        <taxon>Marinicauda</taxon>
    </lineage>
</organism>